<organism evidence="1 2">
    <name type="scientific">Hibiscus sabdariffa</name>
    <name type="common">roselle</name>
    <dbReference type="NCBI Taxonomy" id="183260"/>
    <lineage>
        <taxon>Eukaryota</taxon>
        <taxon>Viridiplantae</taxon>
        <taxon>Streptophyta</taxon>
        <taxon>Embryophyta</taxon>
        <taxon>Tracheophyta</taxon>
        <taxon>Spermatophyta</taxon>
        <taxon>Magnoliopsida</taxon>
        <taxon>eudicotyledons</taxon>
        <taxon>Gunneridae</taxon>
        <taxon>Pentapetalae</taxon>
        <taxon>rosids</taxon>
        <taxon>malvids</taxon>
        <taxon>Malvales</taxon>
        <taxon>Malvaceae</taxon>
        <taxon>Malvoideae</taxon>
        <taxon>Hibiscus</taxon>
    </lineage>
</organism>
<proteinExistence type="predicted"/>
<gene>
    <name evidence="1" type="ORF">V6N11_020420</name>
</gene>
<sequence>MGISCLQVQHNPVVVHLVLDSQASTSTYPLVRVIAMLSNRDWSIVFIWVPREKNMDVDSLSKVSPIPHYILSILDDAP</sequence>
<reference evidence="1 2" key="1">
    <citation type="journal article" date="2024" name="G3 (Bethesda)">
        <title>Genome assembly of Hibiscus sabdariffa L. provides insights into metabolisms of medicinal natural products.</title>
        <authorList>
            <person name="Kim T."/>
        </authorList>
    </citation>
    <scope>NUCLEOTIDE SEQUENCE [LARGE SCALE GENOMIC DNA]</scope>
    <source>
        <strain evidence="1">TK-2024</strain>
        <tissue evidence="1">Old leaves</tissue>
    </source>
</reference>
<name>A0ABR2Q8E4_9ROSI</name>
<keyword evidence="2" id="KW-1185">Reference proteome</keyword>
<accession>A0ABR2Q8E4</accession>
<protein>
    <recommendedName>
        <fullName evidence="3">RNase H type-1 domain-containing protein</fullName>
    </recommendedName>
</protein>
<evidence type="ECO:0008006" key="3">
    <source>
        <dbReference type="Google" id="ProtNLM"/>
    </source>
</evidence>
<evidence type="ECO:0000313" key="1">
    <source>
        <dbReference type="EMBL" id="KAK8996925.1"/>
    </source>
</evidence>
<dbReference type="Proteomes" id="UP001396334">
    <property type="component" value="Unassembled WGS sequence"/>
</dbReference>
<dbReference type="EMBL" id="JBBPBN010000043">
    <property type="protein sequence ID" value="KAK8996925.1"/>
    <property type="molecule type" value="Genomic_DNA"/>
</dbReference>
<comment type="caution">
    <text evidence="1">The sequence shown here is derived from an EMBL/GenBank/DDBJ whole genome shotgun (WGS) entry which is preliminary data.</text>
</comment>
<evidence type="ECO:0000313" key="2">
    <source>
        <dbReference type="Proteomes" id="UP001396334"/>
    </source>
</evidence>